<name>A0A151H073_TOXGO</name>
<feature type="transmembrane region" description="Helical" evidence="2">
    <location>
        <begin position="78"/>
        <end position="101"/>
    </location>
</feature>
<keyword evidence="2 3" id="KW-0812">Transmembrane</keyword>
<organism evidence="3 4">
    <name type="scientific">Toxoplasma gondii TgCatPRC2</name>
    <dbReference type="NCBI Taxonomy" id="1130821"/>
    <lineage>
        <taxon>Eukaryota</taxon>
        <taxon>Sar</taxon>
        <taxon>Alveolata</taxon>
        <taxon>Apicomplexa</taxon>
        <taxon>Conoidasida</taxon>
        <taxon>Coccidia</taxon>
        <taxon>Eucoccidiorida</taxon>
        <taxon>Eimeriorina</taxon>
        <taxon>Sarcocystidae</taxon>
        <taxon>Toxoplasma</taxon>
    </lineage>
</organism>
<comment type="caution">
    <text evidence="3">The sequence shown here is derived from an EMBL/GenBank/DDBJ whole genome shotgun (WGS) entry which is preliminary data.</text>
</comment>
<reference evidence="4" key="1">
    <citation type="submission" date="2016-03" db="EMBL/GenBank/DDBJ databases">
        <authorList>
            <person name="Sibley D."/>
            <person name="Venepally P."/>
            <person name="Karamycheva S."/>
            <person name="Hadjithomas M."/>
            <person name="Khan A."/>
            <person name="Brunk B."/>
            <person name="Roos D."/>
            <person name="Caler E."/>
            <person name="Lorenzi H."/>
        </authorList>
    </citation>
    <scope>NUCLEOTIDE SEQUENCE [LARGE SCALE GENOMIC DNA]</scope>
    <source>
        <strain evidence="4">TgCatPRC2</strain>
    </source>
</reference>
<dbReference type="OrthoDB" id="365362at2759"/>
<feature type="transmembrane region" description="Helical" evidence="2">
    <location>
        <begin position="34"/>
        <end position="52"/>
    </location>
</feature>
<dbReference type="EMBL" id="AHZP02002889">
    <property type="protein sequence ID" value="KYK62734.1"/>
    <property type="molecule type" value="Genomic_DNA"/>
</dbReference>
<accession>A0A151H073</accession>
<dbReference type="Proteomes" id="UP000075225">
    <property type="component" value="Unassembled WGS sequence"/>
</dbReference>
<evidence type="ECO:0000313" key="3">
    <source>
        <dbReference type="EMBL" id="KYK62734.1"/>
    </source>
</evidence>
<feature type="transmembrane region" description="Helical" evidence="2">
    <location>
        <begin position="215"/>
        <end position="236"/>
    </location>
</feature>
<protein>
    <submittedName>
        <fullName evidence="3">Putative transmembrane protein</fullName>
    </submittedName>
</protein>
<feature type="transmembrane region" description="Helical" evidence="2">
    <location>
        <begin position="127"/>
        <end position="144"/>
    </location>
</feature>
<evidence type="ECO:0000256" key="1">
    <source>
        <dbReference type="SAM" id="MobiDB-lite"/>
    </source>
</evidence>
<keyword evidence="2" id="KW-0472">Membrane</keyword>
<sequence length="297" mass="33819">MPVRNMLGLFSDEKIETWYVQWLNAFNAKYYPRVAWLLFLICFYATAFHGLLRLRGFIENYPLCIDAVRASPLGEAGFLILVAVRFASQPILSFLLLLPLLRHSGSRLIDFLSCSRAPATPLKSYKLYRWMLALSFLQFVYAVFDNTWHLIAEPGSRHVNPLTIIPASPSLEIAAVQTVYILAVRTPTINLIFLLYIITYIIIFFVALPPGVQQVQLFTISMAGWLFTCVGGQLFYTRAFEVNRRRLFCKYVLPYMLYLEEIAAILYSNPQGEYPLDEGSEDEVSMGSGHLVGDRSA</sequence>
<feature type="region of interest" description="Disordered" evidence="1">
    <location>
        <begin position="277"/>
        <end position="297"/>
    </location>
</feature>
<keyword evidence="2" id="KW-1133">Transmembrane helix</keyword>
<evidence type="ECO:0000313" key="4">
    <source>
        <dbReference type="Proteomes" id="UP000075225"/>
    </source>
</evidence>
<dbReference type="AlphaFoldDB" id="A0A151H073"/>
<proteinExistence type="predicted"/>
<feature type="transmembrane region" description="Helical" evidence="2">
    <location>
        <begin position="191"/>
        <end position="209"/>
    </location>
</feature>
<dbReference type="VEuPathDB" id="ToxoDB:TGPRC2_238390B"/>
<evidence type="ECO:0000256" key="2">
    <source>
        <dbReference type="SAM" id="Phobius"/>
    </source>
</evidence>
<feature type="transmembrane region" description="Helical" evidence="2">
    <location>
        <begin position="164"/>
        <end position="184"/>
    </location>
</feature>
<gene>
    <name evidence="3" type="ORF">TGPRC2_238390B</name>
</gene>